<sequence>MNPPSVIFVIGGVMSSLGKGITTATLGALLKARGLSVWLLKLDPYLNVDAGTLSPTQHGETFVTLQGRETDLDLGHYERFTGNTNSGWCSAGSIYQNLIYKERQGAWQGQTLQIVPHMTEAIKDEILRCPSGTEFILCEIGGTVGDIEGLAFLEAARQLQGQLGKKRCLFLHLSWVPYLKQVGELKTKLVQHSVMALQHLGIQPDVVLCRTDRYFSKEIKQKIALFCNISSNHVIEALDVENIYETPVVYHEAGLDQAVVNYFEINTALPDLSLWKELTQKMELCQKAINIVLLGKYTKGSDAYKSVKEALRHAGFCHGVCVNISMIDAEHVESSPLIDNIFKNCDGIIVPGGFGARATEGLIRGIQYGRKAKIPTFGICFGMQLMVIESVRHETSIKDATSSEFEDSGTPVVAMMFQWKEGEVLRTYEKYQGVGGTMRLGSQPCVLIEKSQTYQIYGTKKIVERHRHRYEINNLYLDAIESSGLRVAGWSDHHPLIEIIEHRDHPWYIGVQFHPEFASRPFAPHPLFVDFIRAAQHFQGAKKTNLKEDL</sequence>
<dbReference type="NCBIfam" id="NF003792">
    <property type="entry name" value="PRK05380.1"/>
    <property type="match status" value="1"/>
</dbReference>
<evidence type="ECO:0000256" key="9">
    <source>
        <dbReference type="ARBA" id="ARBA00022962"/>
    </source>
</evidence>
<dbReference type="Gene3D" id="3.40.50.880">
    <property type="match status" value="1"/>
</dbReference>
<feature type="domain" description="Glutamine amidotransferase" evidence="17">
    <location>
        <begin position="302"/>
        <end position="533"/>
    </location>
</feature>
<dbReference type="AlphaFoldDB" id="A0A061JHT2"/>
<dbReference type="NCBIfam" id="TIGR00337">
    <property type="entry name" value="PyrG"/>
    <property type="match status" value="1"/>
</dbReference>
<dbReference type="Pfam" id="PF06418">
    <property type="entry name" value="CTP_synth_N"/>
    <property type="match status" value="1"/>
</dbReference>
<evidence type="ECO:0000256" key="5">
    <source>
        <dbReference type="ARBA" id="ARBA00022723"/>
    </source>
</evidence>
<protein>
    <recommendedName>
        <fullName evidence="13">CTP synthase</fullName>
        <ecNumber evidence="3">6.3.4.2</ecNumber>
    </recommendedName>
    <alternativeName>
        <fullName evidence="15">Cytidine 5'-triphosphate synthase</fullName>
    </alternativeName>
    <alternativeName>
        <fullName evidence="16">Cytidine triphosphate synthetase</fullName>
    </alternativeName>
    <alternativeName>
        <fullName evidence="14">UTP--ammonia ligase</fullName>
    </alternativeName>
</protein>
<evidence type="ECO:0000256" key="3">
    <source>
        <dbReference type="ARBA" id="ARBA00012291"/>
    </source>
</evidence>
<dbReference type="Gene3D" id="3.40.50.300">
    <property type="entry name" value="P-loop containing nucleotide triphosphate hydrolases"/>
    <property type="match status" value="1"/>
</dbReference>
<dbReference type="SUPFAM" id="SSF52540">
    <property type="entry name" value="P-loop containing nucleoside triphosphate hydrolases"/>
    <property type="match status" value="1"/>
</dbReference>
<dbReference type="GO" id="GO:0046872">
    <property type="term" value="F:metal ion binding"/>
    <property type="evidence" value="ECO:0007669"/>
    <property type="project" value="UniProtKB-KW"/>
</dbReference>
<evidence type="ECO:0000256" key="10">
    <source>
        <dbReference type="ARBA" id="ARBA00022975"/>
    </source>
</evidence>
<comment type="caution">
    <text evidence="19">The sequence shown here is derived from an EMBL/GenBank/DDBJ whole genome shotgun (WGS) entry which is preliminary data.</text>
</comment>
<evidence type="ECO:0000259" key="17">
    <source>
        <dbReference type="Pfam" id="PF00117"/>
    </source>
</evidence>
<dbReference type="GO" id="GO:0044210">
    <property type="term" value="P:'de novo' CTP biosynthetic process"/>
    <property type="evidence" value="ECO:0007669"/>
    <property type="project" value="UniProtKB-UniPathway"/>
</dbReference>
<evidence type="ECO:0000259" key="18">
    <source>
        <dbReference type="Pfam" id="PF06418"/>
    </source>
</evidence>
<dbReference type="RefSeq" id="WP_006293575.1">
    <property type="nucleotide sequence ID" value="NZ_ARPM03000124.1"/>
</dbReference>
<dbReference type="GO" id="GO:0005524">
    <property type="term" value="F:ATP binding"/>
    <property type="evidence" value="ECO:0007669"/>
    <property type="project" value="UniProtKB-KW"/>
</dbReference>
<evidence type="ECO:0000256" key="15">
    <source>
        <dbReference type="ARBA" id="ARBA00079941"/>
    </source>
</evidence>
<keyword evidence="10" id="KW-0665">Pyrimidine biosynthesis</keyword>
<dbReference type="PROSITE" id="PS51273">
    <property type="entry name" value="GATASE_TYPE_1"/>
    <property type="match status" value="1"/>
</dbReference>
<comment type="similarity">
    <text evidence="2">Belongs to the CTP synthase family.</text>
</comment>
<accession>A0A061JHT2</accession>
<keyword evidence="20" id="KW-1185">Reference proteome</keyword>
<dbReference type="EC" id="6.3.4.2" evidence="3"/>
<dbReference type="Pfam" id="PF00117">
    <property type="entry name" value="GATase"/>
    <property type="match status" value="1"/>
</dbReference>
<evidence type="ECO:0000313" key="19">
    <source>
        <dbReference type="EMBL" id="ETZ05037.1"/>
    </source>
</evidence>
<evidence type="ECO:0000256" key="14">
    <source>
        <dbReference type="ARBA" id="ARBA00075170"/>
    </source>
</evidence>
<comment type="function">
    <text evidence="12">Catalyzes the ATP-dependent amination of UTP to CTP with either L-glutamine or ammonia as the source of nitrogen. Regulates intracellular CTP levels through interactions with the four ribonucleotide triphosphates.</text>
</comment>
<evidence type="ECO:0000256" key="2">
    <source>
        <dbReference type="ARBA" id="ARBA00007533"/>
    </source>
</evidence>
<evidence type="ECO:0000256" key="16">
    <source>
        <dbReference type="ARBA" id="ARBA00083191"/>
    </source>
</evidence>
<keyword evidence="9" id="KW-0315">Glutamine amidotransferase</keyword>
<keyword evidence="5" id="KW-0479">Metal-binding</keyword>
<gene>
    <name evidence="19" type="ORF">K737_300552</name>
</gene>
<dbReference type="GO" id="GO:0003883">
    <property type="term" value="F:CTP synthase activity"/>
    <property type="evidence" value="ECO:0007669"/>
    <property type="project" value="UniProtKB-EC"/>
</dbReference>
<dbReference type="InterPro" id="IPR017456">
    <property type="entry name" value="CTP_synthase_N"/>
</dbReference>
<keyword evidence="4" id="KW-0436">Ligase</keyword>
<evidence type="ECO:0000256" key="1">
    <source>
        <dbReference type="ARBA" id="ARBA00005171"/>
    </source>
</evidence>
<evidence type="ECO:0000256" key="13">
    <source>
        <dbReference type="ARBA" id="ARBA00070745"/>
    </source>
</evidence>
<dbReference type="InterPro" id="IPR017926">
    <property type="entry name" value="GATASE"/>
</dbReference>
<evidence type="ECO:0000256" key="7">
    <source>
        <dbReference type="ARBA" id="ARBA00022840"/>
    </source>
</evidence>
<reference evidence="19 20" key="1">
    <citation type="journal article" date="2013" name="Genome Announc.">
        <title>Draft Genome Sequence of Holospora undulata Strain HU1, a Micronucleus-Specific Symbiont of the Ciliate Paramecium caudatum.</title>
        <authorList>
            <person name="Dohra H."/>
            <person name="Suzuki H."/>
            <person name="Suzuki T."/>
            <person name="Tanaka K."/>
            <person name="Fujishima M."/>
        </authorList>
    </citation>
    <scope>NUCLEOTIDE SEQUENCE [LARGE SCALE GENOMIC DNA]</scope>
    <source>
        <strain evidence="19 20">HU1</strain>
    </source>
</reference>
<dbReference type="SUPFAM" id="SSF52317">
    <property type="entry name" value="Class I glutamine amidotransferase-like"/>
    <property type="match status" value="1"/>
</dbReference>
<name>A0A061JHT2_9PROT</name>
<dbReference type="Proteomes" id="UP000026922">
    <property type="component" value="Unassembled WGS sequence"/>
</dbReference>
<dbReference type="GO" id="GO:0042802">
    <property type="term" value="F:identical protein binding"/>
    <property type="evidence" value="ECO:0007669"/>
    <property type="project" value="TreeGrafter"/>
</dbReference>
<dbReference type="PANTHER" id="PTHR11550">
    <property type="entry name" value="CTP SYNTHASE"/>
    <property type="match status" value="1"/>
</dbReference>
<dbReference type="GO" id="GO:0019856">
    <property type="term" value="P:pyrimidine nucleobase biosynthetic process"/>
    <property type="evidence" value="ECO:0007669"/>
    <property type="project" value="TreeGrafter"/>
</dbReference>
<dbReference type="EMBL" id="ARPM03000124">
    <property type="protein sequence ID" value="ETZ05037.1"/>
    <property type="molecule type" value="Genomic_DNA"/>
</dbReference>
<comment type="catalytic activity">
    <reaction evidence="11">
        <text>UTP + L-glutamine + ATP + H2O = CTP + L-glutamate + ADP + phosphate + 2 H(+)</text>
        <dbReference type="Rhea" id="RHEA:26426"/>
        <dbReference type="ChEBI" id="CHEBI:15377"/>
        <dbReference type="ChEBI" id="CHEBI:15378"/>
        <dbReference type="ChEBI" id="CHEBI:29985"/>
        <dbReference type="ChEBI" id="CHEBI:30616"/>
        <dbReference type="ChEBI" id="CHEBI:37563"/>
        <dbReference type="ChEBI" id="CHEBI:43474"/>
        <dbReference type="ChEBI" id="CHEBI:46398"/>
        <dbReference type="ChEBI" id="CHEBI:58359"/>
        <dbReference type="ChEBI" id="CHEBI:456216"/>
        <dbReference type="EC" id="6.3.4.2"/>
    </reaction>
</comment>
<keyword evidence="6" id="KW-0547">Nucleotide-binding</keyword>
<keyword evidence="7" id="KW-0067">ATP-binding</keyword>
<keyword evidence="8" id="KW-0460">Magnesium</keyword>
<evidence type="ECO:0000313" key="20">
    <source>
        <dbReference type="Proteomes" id="UP000026922"/>
    </source>
</evidence>
<evidence type="ECO:0000256" key="12">
    <source>
        <dbReference type="ARBA" id="ARBA00059148"/>
    </source>
</evidence>
<dbReference type="UniPathway" id="UPA00159">
    <property type="reaction ID" value="UER00277"/>
</dbReference>
<dbReference type="CDD" id="cd01746">
    <property type="entry name" value="GATase1_CTP_Synthase"/>
    <property type="match status" value="1"/>
</dbReference>
<dbReference type="InterPro" id="IPR033828">
    <property type="entry name" value="GATase1_CTP_Synthase"/>
</dbReference>
<comment type="pathway">
    <text evidence="1">Pyrimidine metabolism; CTP biosynthesis via de novo pathway; CTP from UDP: step 2/2.</text>
</comment>
<dbReference type="InterPro" id="IPR004468">
    <property type="entry name" value="CTP_synthase"/>
</dbReference>
<evidence type="ECO:0000256" key="6">
    <source>
        <dbReference type="ARBA" id="ARBA00022741"/>
    </source>
</evidence>
<proteinExistence type="inferred from homology"/>
<evidence type="ECO:0000256" key="4">
    <source>
        <dbReference type="ARBA" id="ARBA00022598"/>
    </source>
</evidence>
<evidence type="ECO:0000256" key="11">
    <source>
        <dbReference type="ARBA" id="ARBA00047781"/>
    </source>
</evidence>
<dbReference type="GO" id="GO:0097268">
    <property type="term" value="C:cytoophidium"/>
    <property type="evidence" value="ECO:0007669"/>
    <property type="project" value="UniProtKB-ARBA"/>
</dbReference>
<feature type="domain" description="CTP synthase N-terminal" evidence="18">
    <location>
        <begin position="7"/>
        <end position="264"/>
    </location>
</feature>
<evidence type="ECO:0000256" key="8">
    <source>
        <dbReference type="ARBA" id="ARBA00022842"/>
    </source>
</evidence>
<dbReference type="InterPro" id="IPR029062">
    <property type="entry name" value="Class_I_gatase-like"/>
</dbReference>
<dbReference type="FunFam" id="3.40.50.880:FF:000002">
    <property type="entry name" value="CTP synthase"/>
    <property type="match status" value="1"/>
</dbReference>
<dbReference type="InterPro" id="IPR027417">
    <property type="entry name" value="P-loop_NTPase"/>
</dbReference>
<organism evidence="19 20">
    <name type="scientific">Holospora undulata HU1</name>
    <dbReference type="NCBI Taxonomy" id="1321371"/>
    <lineage>
        <taxon>Bacteria</taxon>
        <taxon>Pseudomonadati</taxon>
        <taxon>Pseudomonadota</taxon>
        <taxon>Alphaproteobacteria</taxon>
        <taxon>Holosporales</taxon>
        <taxon>Holosporaceae</taxon>
        <taxon>Holospora</taxon>
    </lineage>
</organism>
<dbReference type="PANTHER" id="PTHR11550:SF0">
    <property type="entry name" value="CTP SYNTHASE-RELATED"/>
    <property type="match status" value="1"/>
</dbReference>
<dbReference type="FunFam" id="3.40.50.300:FF:000009">
    <property type="entry name" value="CTP synthase"/>
    <property type="match status" value="1"/>
</dbReference>
<dbReference type="GO" id="GO:0005829">
    <property type="term" value="C:cytosol"/>
    <property type="evidence" value="ECO:0007669"/>
    <property type="project" value="TreeGrafter"/>
</dbReference>